<dbReference type="Proteomes" id="UP000183567">
    <property type="component" value="Unassembled WGS sequence"/>
</dbReference>
<evidence type="ECO:0000313" key="4">
    <source>
        <dbReference type="EMBL" id="OJA21285.1"/>
    </source>
</evidence>
<proteinExistence type="predicted"/>
<dbReference type="InterPro" id="IPR013859">
    <property type="entry name" value="Ssr4_N"/>
</dbReference>
<name>A0A1J8QK34_9AGAM</name>
<dbReference type="EMBL" id="LVVM01000223">
    <property type="protein sequence ID" value="OJA21285.1"/>
    <property type="molecule type" value="Genomic_DNA"/>
</dbReference>
<feature type="domain" description="SWI/SNF and RSC complexes subunit Ssr4 N-terminal" evidence="3">
    <location>
        <begin position="19"/>
        <end position="146"/>
    </location>
</feature>
<keyword evidence="5" id="KW-1185">Reference proteome</keyword>
<organism evidence="4 5">
    <name type="scientific">Rhizopogon vesiculosus</name>
    <dbReference type="NCBI Taxonomy" id="180088"/>
    <lineage>
        <taxon>Eukaryota</taxon>
        <taxon>Fungi</taxon>
        <taxon>Dikarya</taxon>
        <taxon>Basidiomycota</taxon>
        <taxon>Agaricomycotina</taxon>
        <taxon>Agaricomycetes</taxon>
        <taxon>Agaricomycetidae</taxon>
        <taxon>Boletales</taxon>
        <taxon>Suillineae</taxon>
        <taxon>Rhizopogonaceae</taxon>
        <taxon>Rhizopogon</taxon>
    </lineage>
</organism>
<feature type="region of interest" description="Disordered" evidence="2">
    <location>
        <begin position="174"/>
        <end position="260"/>
    </location>
</feature>
<accession>A0A1J8QK34</accession>
<gene>
    <name evidence="4" type="ORF">AZE42_08114</name>
</gene>
<feature type="compositionally biased region" description="Acidic residues" evidence="2">
    <location>
        <begin position="249"/>
        <end position="258"/>
    </location>
</feature>
<protein>
    <recommendedName>
        <fullName evidence="3">SWI/SNF and RSC complexes subunit Ssr4 N-terminal domain-containing protein</fullName>
    </recommendedName>
</protein>
<comment type="caution">
    <text evidence="4">The sequence shown here is derived from an EMBL/GenBank/DDBJ whole genome shotgun (WGS) entry which is preliminary data.</text>
</comment>
<evidence type="ECO:0000259" key="3">
    <source>
        <dbReference type="Pfam" id="PF08549"/>
    </source>
</evidence>
<feature type="compositionally biased region" description="Basic and acidic residues" evidence="2">
    <location>
        <begin position="219"/>
        <end position="233"/>
    </location>
</feature>
<sequence length="351" mass="39678">MSFQQMQQDAPVLKYPEDFAPHPNISLETAANMLFRAIQTSQNLPYHWTFIDKPQEGQIYLLFMPNPALPLNDGIRWQDQENRFAMPVQRGARELEVAEVKYGFVPNSQDTSAWRIRRRYRLHKGGHPQLVLVHYSRVPAIQIVPSLLNTPVRQYPLRQITDPPVYVIGDKMGQKAFPQAPGPGQGPGPHHQGGMPIPMPPVGMNPQAMIAQQNSNMEALERRRERERERARDGSASAVGQRPGPPRLDDDESADESELLSTRTLALTRYRRNHELMEEVFKQAAFGTKGSPPPKRIYEAFDKEELEANVTKLQDEVEALRIKAAERRARKVAADDVVVSASGHTPMEVTT</sequence>
<dbReference type="STRING" id="180088.A0A1J8QK34"/>
<dbReference type="OrthoDB" id="5321006at2759"/>
<evidence type="ECO:0000313" key="5">
    <source>
        <dbReference type="Proteomes" id="UP000183567"/>
    </source>
</evidence>
<dbReference type="Pfam" id="PF08549">
    <property type="entry name" value="SWI-SNF_Ssr4_N"/>
    <property type="match status" value="1"/>
</dbReference>
<dbReference type="GO" id="GO:0006338">
    <property type="term" value="P:chromatin remodeling"/>
    <property type="evidence" value="ECO:0007669"/>
    <property type="project" value="InterPro"/>
</dbReference>
<keyword evidence="1" id="KW-0175">Coiled coil</keyword>
<evidence type="ECO:0000256" key="2">
    <source>
        <dbReference type="SAM" id="MobiDB-lite"/>
    </source>
</evidence>
<feature type="coiled-coil region" evidence="1">
    <location>
        <begin position="303"/>
        <end position="330"/>
    </location>
</feature>
<dbReference type="AlphaFoldDB" id="A0A1J8QK34"/>
<reference evidence="4 5" key="1">
    <citation type="submission" date="2016-03" db="EMBL/GenBank/DDBJ databases">
        <title>Comparative genomics of the ectomycorrhizal sister species Rhizopogon vinicolor and Rhizopogon vesiculosus (Basidiomycota: Boletales) reveals a divergence of the mating type B locus.</title>
        <authorList>
            <person name="Mujic A.B."/>
            <person name="Kuo A."/>
            <person name="Tritt A."/>
            <person name="Lipzen A."/>
            <person name="Chen C."/>
            <person name="Johnson J."/>
            <person name="Sharma A."/>
            <person name="Barry K."/>
            <person name="Grigoriev I.V."/>
            <person name="Spatafora J.W."/>
        </authorList>
    </citation>
    <scope>NUCLEOTIDE SEQUENCE [LARGE SCALE GENOMIC DNA]</scope>
    <source>
        <strain evidence="4 5">AM-OR11-056</strain>
    </source>
</reference>
<evidence type="ECO:0000256" key="1">
    <source>
        <dbReference type="SAM" id="Coils"/>
    </source>
</evidence>